<sequence length="187" mass="19446">MTGIAARQDSSPDPLYAPSPTGARAAASPAAARALAIARIALGWVFLWAFLDKLFGFGHPTPTGKGWLDGGSPTAGYLSGVDGPFGGLFTSMSGLPWADWLFMGGMAGLGVSLVLGIGMRLAAIGGVLLLGSLWASSLPIAANLFLDQHLVYLLTIIGLTLARAGDTWGLGLWWSRTGLVRKLPILR</sequence>
<protein>
    <submittedName>
        <fullName evidence="3">Thiosulfate dehydrogenase [quinone] large subunit</fullName>
        <ecNumber evidence="3">1.8.5.2</ecNumber>
    </submittedName>
</protein>
<dbReference type="EC" id="1.8.5.2" evidence="3"/>
<name>A0A841FWI7_9ACTN</name>
<keyword evidence="2" id="KW-0812">Transmembrane</keyword>
<dbReference type="Proteomes" id="UP000548476">
    <property type="component" value="Unassembled WGS sequence"/>
</dbReference>
<feature type="transmembrane region" description="Helical" evidence="2">
    <location>
        <begin position="126"/>
        <end position="146"/>
    </location>
</feature>
<evidence type="ECO:0000256" key="1">
    <source>
        <dbReference type="SAM" id="MobiDB-lite"/>
    </source>
</evidence>
<feature type="transmembrane region" description="Helical" evidence="2">
    <location>
        <begin position="100"/>
        <end position="119"/>
    </location>
</feature>
<comment type="caution">
    <text evidence="3">The sequence shown here is derived from an EMBL/GenBank/DDBJ whole genome shotgun (WGS) entry which is preliminary data.</text>
</comment>
<dbReference type="EMBL" id="JACHGT010000015">
    <property type="protein sequence ID" value="MBB6038098.1"/>
    <property type="molecule type" value="Genomic_DNA"/>
</dbReference>
<proteinExistence type="predicted"/>
<feature type="transmembrane region" description="Helical" evidence="2">
    <location>
        <begin position="30"/>
        <end position="51"/>
    </location>
</feature>
<evidence type="ECO:0000313" key="3">
    <source>
        <dbReference type="EMBL" id="MBB6038098.1"/>
    </source>
</evidence>
<keyword evidence="2" id="KW-1133">Transmembrane helix</keyword>
<organism evidence="3 4">
    <name type="scientific">Phytomonospora endophytica</name>
    <dbReference type="NCBI Taxonomy" id="714109"/>
    <lineage>
        <taxon>Bacteria</taxon>
        <taxon>Bacillati</taxon>
        <taxon>Actinomycetota</taxon>
        <taxon>Actinomycetes</taxon>
        <taxon>Micromonosporales</taxon>
        <taxon>Micromonosporaceae</taxon>
        <taxon>Phytomonospora</taxon>
    </lineage>
</organism>
<gene>
    <name evidence="3" type="ORF">HNR73_005978</name>
</gene>
<evidence type="ECO:0000256" key="2">
    <source>
        <dbReference type="SAM" id="Phobius"/>
    </source>
</evidence>
<dbReference type="GO" id="GO:0043831">
    <property type="term" value="F:thiosulfate dehydrogenase (quinone) activity"/>
    <property type="evidence" value="ECO:0007669"/>
    <property type="project" value="UniProtKB-EC"/>
</dbReference>
<keyword evidence="3" id="KW-0560">Oxidoreductase</keyword>
<accession>A0A841FWI7</accession>
<keyword evidence="2" id="KW-0472">Membrane</keyword>
<dbReference type="AlphaFoldDB" id="A0A841FWI7"/>
<keyword evidence="4" id="KW-1185">Reference proteome</keyword>
<dbReference type="RefSeq" id="WP_184790903.1">
    <property type="nucleotide sequence ID" value="NZ_BONT01000048.1"/>
</dbReference>
<evidence type="ECO:0000313" key="4">
    <source>
        <dbReference type="Proteomes" id="UP000548476"/>
    </source>
</evidence>
<feature type="region of interest" description="Disordered" evidence="1">
    <location>
        <begin position="1"/>
        <end position="20"/>
    </location>
</feature>
<reference evidence="3 4" key="1">
    <citation type="submission" date="2020-08" db="EMBL/GenBank/DDBJ databases">
        <title>Genomic Encyclopedia of Type Strains, Phase IV (KMG-IV): sequencing the most valuable type-strain genomes for metagenomic binning, comparative biology and taxonomic classification.</title>
        <authorList>
            <person name="Goeker M."/>
        </authorList>
    </citation>
    <scope>NUCLEOTIDE SEQUENCE [LARGE SCALE GENOMIC DNA]</scope>
    <source>
        <strain evidence="3 4">YIM 65646</strain>
    </source>
</reference>
<feature type="transmembrane region" description="Helical" evidence="2">
    <location>
        <begin position="152"/>
        <end position="174"/>
    </location>
</feature>